<dbReference type="GO" id="GO:0005634">
    <property type="term" value="C:nucleus"/>
    <property type="evidence" value="ECO:0007669"/>
    <property type="project" value="UniProtKB-SubCell"/>
</dbReference>
<dbReference type="Pfam" id="PF00172">
    <property type="entry name" value="Zn_clus"/>
    <property type="match status" value="1"/>
</dbReference>
<dbReference type="Gene3D" id="4.10.240.10">
    <property type="entry name" value="Zn(2)-C6 fungal-type DNA-binding domain"/>
    <property type="match status" value="1"/>
</dbReference>
<dbReference type="GO" id="GO:0000976">
    <property type="term" value="F:transcription cis-regulatory region binding"/>
    <property type="evidence" value="ECO:0007669"/>
    <property type="project" value="TreeGrafter"/>
</dbReference>
<evidence type="ECO:0000256" key="3">
    <source>
        <dbReference type="SAM" id="MobiDB-lite"/>
    </source>
</evidence>
<name>A0A9P8W503_9HYPO</name>
<dbReference type="CDD" id="cd00067">
    <property type="entry name" value="GAL4"/>
    <property type="match status" value="1"/>
</dbReference>
<feature type="compositionally biased region" description="Basic and acidic residues" evidence="3">
    <location>
        <begin position="124"/>
        <end position="137"/>
    </location>
</feature>
<organism evidence="5 6">
    <name type="scientific">Thelonectria olida</name>
    <dbReference type="NCBI Taxonomy" id="1576542"/>
    <lineage>
        <taxon>Eukaryota</taxon>
        <taxon>Fungi</taxon>
        <taxon>Dikarya</taxon>
        <taxon>Ascomycota</taxon>
        <taxon>Pezizomycotina</taxon>
        <taxon>Sordariomycetes</taxon>
        <taxon>Hypocreomycetidae</taxon>
        <taxon>Hypocreales</taxon>
        <taxon>Nectriaceae</taxon>
        <taxon>Thelonectria</taxon>
    </lineage>
</organism>
<dbReference type="SUPFAM" id="SSF57701">
    <property type="entry name" value="Zn2/Cys6 DNA-binding domain"/>
    <property type="match status" value="1"/>
</dbReference>
<feature type="domain" description="Zn(2)-C6 fungal-type" evidence="4">
    <location>
        <begin position="20"/>
        <end position="49"/>
    </location>
</feature>
<dbReference type="GO" id="GO:0000981">
    <property type="term" value="F:DNA-binding transcription factor activity, RNA polymerase II-specific"/>
    <property type="evidence" value="ECO:0007669"/>
    <property type="project" value="InterPro"/>
</dbReference>
<comment type="subcellular location">
    <subcellularLocation>
        <location evidence="1">Nucleus</location>
    </subcellularLocation>
</comment>
<evidence type="ECO:0000256" key="1">
    <source>
        <dbReference type="ARBA" id="ARBA00004123"/>
    </source>
</evidence>
<evidence type="ECO:0000313" key="5">
    <source>
        <dbReference type="EMBL" id="KAH6889443.1"/>
    </source>
</evidence>
<dbReference type="Pfam" id="PF11951">
    <property type="entry name" value="Fungal_trans_2"/>
    <property type="match status" value="1"/>
</dbReference>
<comment type="caution">
    <text evidence="5">The sequence shown here is derived from an EMBL/GenBank/DDBJ whole genome shotgun (WGS) entry which is preliminary data.</text>
</comment>
<proteinExistence type="predicted"/>
<dbReference type="OrthoDB" id="5130013at2759"/>
<dbReference type="GO" id="GO:0008270">
    <property type="term" value="F:zinc ion binding"/>
    <property type="evidence" value="ECO:0007669"/>
    <property type="project" value="InterPro"/>
</dbReference>
<evidence type="ECO:0000313" key="6">
    <source>
        <dbReference type="Proteomes" id="UP000777438"/>
    </source>
</evidence>
<feature type="compositionally biased region" description="Polar residues" evidence="3">
    <location>
        <begin position="139"/>
        <end position="150"/>
    </location>
</feature>
<keyword evidence="6" id="KW-1185">Reference proteome</keyword>
<feature type="region of interest" description="Disordered" evidence="3">
    <location>
        <begin position="96"/>
        <end position="150"/>
    </location>
</feature>
<dbReference type="InterPro" id="IPR001138">
    <property type="entry name" value="Zn2Cys6_DnaBD"/>
</dbReference>
<dbReference type="PANTHER" id="PTHR37534">
    <property type="entry name" value="TRANSCRIPTIONAL ACTIVATOR PROTEIN UGA3"/>
    <property type="match status" value="1"/>
</dbReference>
<dbReference type="InterPro" id="IPR036864">
    <property type="entry name" value="Zn2-C6_fun-type_DNA-bd_sf"/>
</dbReference>
<evidence type="ECO:0000259" key="4">
    <source>
        <dbReference type="PROSITE" id="PS50048"/>
    </source>
</evidence>
<gene>
    <name evidence="5" type="ORF">B0T10DRAFT_404446</name>
</gene>
<keyword evidence="2" id="KW-0539">Nucleus</keyword>
<dbReference type="GO" id="GO:0045944">
    <property type="term" value="P:positive regulation of transcription by RNA polymerase II"/>
    <property type="evidence" value="ECO:0007669"/>
    <property type="project" value="TreeGrafter"/>
</dbReference>
<dbReference type="Proteomes" id="UP000777438">
    <property type="component" value="Unassembled WGS sequence"/>
</dbReference>
<reference evidence="5 6" key="1">
    <citation type="journal article" date="2021" name="Nat. Commun.">
        <title>Genetic determinants of endophytism in the Arabidopsis root mycobiome.</title>
        <authorList>
            <person name="Mesny F."/>
            <person name="Miyauchi S."/>
            <person name="Thiergart T."/>
            <person name="Pickel B."/>
            <person name="Atanasova L."/>
            <person name="Karlsson M."/>
            <person name="Huettel B."/>
            <person name="Barry K.W."/>
            <person name="Haridas S."/>
            <person name="Chen C."/>
            <person name="Bauer D."/>
            <person name="Andreopoulos W."/>
            <person name="Pangilinan J."/>
            <person name="LaButti K."/>
            <person name="Riley R."/>
            <person name="Lipzen A."/>
            <person name="Clum A."/>
            <person name="Drula E."/>
            <person name="Henrissat B."/>
            <person name="Kohler A."/>
            <person name="Grigoriev I.V."/>
            <person name="Martin F.M."/>
            <person name="Hacquard S."/>
        </authorList>
    </citation>
    <scope>NUCLEOTIDE SEQUENCE [LARGE SCALE GENOMIC DNA]</scope>
    <source>
        <strain evidence="5 6">MPI-CAGE-CH-0241</strain>
    </source>
</reference>
<protein>
    <submittedName>
        <fullName evidence="5">Fungal-specific transcription factor domain-containing protein</fullName>
    </submittedName>
</protein>
<feature type="compositionally biased region" description="Basic and acidic residues" evidence="3">
    <location>
        <begin position="105"/>
        <end position="115"/>
    </location>
</feature>
<dbReference type="PROSITE" id="PS00463">
    <property type="entry name" value="ZN2_CY6_FUNGAL_1"/>
    <property type="match status" value="1"/>
</dbReference>
<evidence type="ECO:0000256" key="2">
    <source>
        <dbReference type="ARBA" id="ARBA00023242"/>
    </source>
</evidence>
<accession>A0A9P8W503</accession>
<dbReference type="AlphaFoldDB" id="A0A9P8W503"/>
<dbReference type="SMART" id="SM00066">
    <property type="entry name" value="GAL4"/>
    <property type="match status" value="1"/>
</dbReference>
<dbReference type="PANTHER" id="PTHR37534:SF15">
    <property type="entry name" value="ZN(II)2CYS6 TRANSCRIPTION FACTOR (EUROFUNG)"/>
    <property type="match status" value="1"/>
</dbReference>
<sequence>MASVRSPTLGSSPAKSQPLGCWTCRAKHVQCDKTKPLCLQCQKSGSSCSGYSTRLSWTLCQEPSGFRLKTQNDIDEEVGNPPDASVSSSDAILVEQTAPDSTESETDRQKDHADVQCEPEAETEPLHAQRPHGELGSDRGNSPRASDQDVAISTPTWTWSEQPQECATGDGFLSLFQETLDARVYSPPSPLDGVGYSDVMWLPPHQAPTPICQDIDWSDTFTPCQSSRRHLDTLSDPGLQCQLIEHWNLHLCDALGPIPGMHNPLRTVLIPLALEGVQADSASSTGATALFHLICSASAFHLAKIETAAESKGAFEALGLEHHNVGIAHLSKNIQSNDESQCVSILASILMCLFNEAIIVPTPFWRLHIQGAVEWVNHIENHVWHRTEAASIIYQLFMATAILLQSQLLPDSQSMWDVRYDPIFQPQPYILEGTYGLPQPLLQRIYSMNCLQVENHLPWDGEHLKAQSLDRLELELLLSAPKRRAFTRDQQHEDLVYHHAYTYYYAAIIYLKRTLKGVPLEEVQTLVEESLPYMEALETITDRPFSPLLWPIAFIAFETHRPALQSRMLACLDVFAKRSGLLIWKKFSLLVRELWSNRKLGGDVNERWHACLPFSSKDVMMLW</sequence>
<dbReference type="PROSITE" id="PS50048">
    <property type="entry name" value="ZN2_CY6_FUNGAL_2"/>
    <property type="match status" value="1"/>
</dbReference>
<dbReference type="EMBL" id="JAGPYM010000011">
    <property type="protein sequence ID" value="KAH6889443.1"/>
    <property type="molecule type" value="Genomic_DNA"/>
</dbReference>
<dbReference type="InterPro" id="IPR021858">
    <property type="entry name" value="Fun_TF"/>
</dbReference>